<reference evidence="1" key="2">
    <citation type="journal article" date="2022" name="New Phytol.">
        <title>Evolutionary transition to the ectomycorrhizal habit in the genomes of a hyperdiverse lineage of mushroom-forming fungi.</title>
        <authorList>
            <person name="Looney B."/>
            <person name="Miyauchi S."/>
            <person name="Morin E."/>
            <person name="Drula E."/>
            <person name="Courty P.E."/>
            <person name="Kohler A."/>
            <person name="Kuo A."/>
            <person name="LaButti K."/>
            <person name="Pangilinan J."/>
            <person name="Lipzen A."/>
            <person name="Riley R."/>
            <person name="Andreopoulos W."/>
            <person name="He G."/>
            <person name="Johnson J."/>
            <person name="Nolan M."/>
            <person name="Tritt A."/>
            <person name="Barry K.W."/>
            <person name="Grigoriev I.V."/>
            <person name="Nagy L.G."/>
            <person name="Hibbett D."/>
            <person name="Henrissat B."/>
            <person name="Matheny P.B."/>
            <person name="Labbe J."/>
            <person name="Martin F.M."/>
        </authorList>
    </citation>
    <scope>NUCLEOTIDE SEQUENCE</scope>
    <source>
        <strain evidence="1">FP105234-sp</strain>
    </source>
</reference>
<gene>
    <name evidence="1" type="ORF">FA95DRAFT_902360</name>
</gene>
<evidence type="ECO:0000313" key="1">
    <source>
        <dbReference type="EMBL" id="KAI0040262.1"/>
    </source>
</evidence>
<name>A0ACB8R8P5_9AGAM</name>
<dbReference type="Proteomes" id="UP000814033">
    <property type="component" value="Unassembled WGS sequence"/>
</dbReference>
<sequence length="72" mass="8065">MSIRMNSMNGPQSSRGDGRPAASRVRPEYRDRHRSLSVTVQYFISLMRIVFLPLEPAVSSQTTGTSKSHTAR</sequence>
<accession>A0ACB8R8P5</accession>
<comment type="caution">
    <text evidence="1">The sequence shown here is derived from an EMBL/GenBank/DDBJ whole genome shotgun (WGS) entry which is preliminary data.</text>
</comment>
<reference evidence="1" key="1">
    <citation type="submission" date="2021-02" db="EMBL/GenBank/DDBJ databases">
        <authorList>
            <consortium name="DOE Joint Genome Institute"/>
            <person name="Ahrendt S."/>
            <person name="Looney B.P."/>
            <person name="Miyauchi S."/>
            <person name="Morin E."/>
            <person name="Drula E."/>
            <person name="Courty P.E."/>
            <person name="Chicoki N."/>
            <person name="Fauchery L."/>
            <person name="Kohler A."/>
            <person name="Kuo A."/>
            <person name="Labutti K."/>
            <person name="Pangilinan J."/>
            <person name="Lipzen A."/>
            <person name="Riley R."/>
            <person name="Andreopoulos W."/>
            <person name="He G."/>
            <person name="Johnson J."/>
            <person name="Barry K.W."/>
            <person name="Grigoriev I.V."/>
            <person name="Nagy L."/>
            <person name="Hibbett D."/>
            <person name="Henrissat B."/>
            <person name="Matheny P.B."/>
            <person name="Labbe J."/>
            <person name="Martin F."/>
        </authorList>
    </citation>
    <scope>NUCLEOTIDE SEQUENCE</scope>
    <source>
        <strain evidence="1">FP105234-sp</strain>
    </source>
</reference>
<keyword evidence="2" id="KW-1185">Reference proteome</keyword>
<dbReference type="EMBL" id="MU276212">
    <property type="protein sequence ID" value="KAI0040262.1"/>
    <property type="molecule type" value="Genomic_DNA"/>
</dbReference>
<proteinExistence type="predicted"/>
<organism evidence="1 2">
    <name type="scientific">Auriscalpium vulgare</name>
    <dbReference type="NCBI Taxonomy" id="40419"/>
    <lineage>
        <taxon>Eukaryota</taxon>
        <taxon>Fungi</taxon>
        <taxon>Dikarya</taxon>
        <taxon>Basidiomycota</taxon>
        <taxon>Agaricomycotina</taxon>
        <taxon>Agaricomycetes</taxon>
        <taxon>Russulales</taxon>
        <taxon>Auriscalpiaceae</taxon>
        <taxon>Auriscalpium</taxon>
    </lineage>
</organism>
<evidence type="ECO:0000313" key="2">
    <source>
        <dbReference type="Proteomes" id="UP000814033"/>
    </source>
</evidence>
<protein>
    <submittedName>
        <fullName evidence="1">Uncharacterized protein</fullName>
    </submittedName>
</protein>